<organism evidence="1 2">
    <name type="scientific">Dallia pectoralis</name>
    <name type="common">Alaska blackfish</name>
    <dbReference type="NCBI Taxonomy" id="75939"/>
    <lineage>
        <taxon>Eukaryota</taxon>
        <taxon>Metazoa</taxon>
        <taxon>Chordata</taxon>
        <taxon>Craniata</taxon>
        <taxon>Vertebrata</taxon>
        <taxon>Euteleostomi</taxon>
        <taxon>Actinopterygii</taxon>
        <taxon>Neopterygii</taxon>
        <taxon>Teleostei</taxon>
        <taxon>Protacanthopterygii</taxon>
        <taxon>Esociformes</taxon>
        <taxon>Umbridae</taxon>
        <taxon>Dallia</taxon>
    </lineage>
</organism>
<name>A0ACC2HEL8_DALPE</name>
<proteinExistence type="predicted"/>
<evidence type="ECO:0000313" key="1">
    <source>
        <dbReference type="EMBL" id="KAJ8014287.1"/>
    </source>
</evidence>
<dbReference type="EMBL" id="CM055730">
    <property type="protein sequence ID" value="KAJ8014287.1"/>
    <property type="molecule type" value="Genomic_DNA"/>
</dbReference>
<dbReference type="Proteomes" id="UP001157502">
    <property type="component" value="Chromosome 3"/>
</dbReference>
<comment type="caution">
    <text evidence="1">The sequence shown here is derived from an EMBL/GenBank/DDBJ whole genome shotgun (WGS) entry which is preliminary data.</text>
</comment>
<keyword evidence="2" id="KW-1185">Reference proteome</keyword>
<protein>
    <submittedName>
        <fullName evidence="1">Uncharacterized protein</fullName>
    </submittedName>
</protein>
<accession>A0ACC2HEL8</accession>
<sequence>MKMNWRGANGKQAFEPLALKYIVLNAVRRDPLTSNASDTDIEKYIKRWMQLASDRDGGRKNRESRSREDESGGITRE</sequence>
<gene>
    <name evidence="1" type="ORF">DPEC_G00038690</name>
</gene>
<reference evidence="1" key="1">
    <citation type="submission" date="2021-05" db="EMBL/GenBank/DDBJ databases">
        <authorList>
            <person name="Pan Q."/>
            <person name="Jouanno E."/>
            <person name="Zahm M."/>
            <person name="Klopp C."/>
            <person name="Cabau C."/>
            <person name="Louis A."/>
            <person name="Berthelot C."/>
            <person name="Parey E."/>
            <person name="Roest Crollius H."/>
            <person name="Montfort J."/>
            <person name="Robinson-Rechavi M."/>
            <person name="Bouchez O."/>
            <person name="Lampietro C."/>
            <person name="Lopez Roques C."/>
            <person name="Donnadieu C."/>
            <person name="Postlethwait J."/>
            <person name="Bobe J."/>
            <person name="Dillon D."/>
            <person name="Chandos A."/>
            <person name="von Hippel F."/>
            <person name="Guiguen Y."/>
        </authorList>
    </citation>
    <scope>NUCLEOTIDE SEQUENCE</scope>
    <source>
        <strain evidence="1">YG-Jan2019</strain>
    </source>
</reference>
<evidence type="ECO:0000313" key="2">
    <source>
        <dbReference type="Proteomes" id="UP001157502"/>
    </source>
</evidence>